<protein>
    <submittedName>
        <fullName evidence="8">Aa_trans domain-containing protein</fullName>
    </submittedName>
</protein>
<dbReference type="InterPro" id="IPR013057">
    <property type="entry name" value="AA_transpt_TM"/>
</dbReference>
<proteinExistence type="predicted"/>
<evidence type="ECO:0000259" key="6">
    <source>
        <dbReference type="Pfam" id="PF01490"/>
    </source>
</evidence>
<keyword evidence="2 5" id="KW-0812">Transmembrane</keyword>
<evidence type="ECO:0000313" key="7">
    <source>
        <dbReference type="Proteomes" id="UP000095284"/>
    </source>
</evidence>
<evidence type="ECO:0000256" key="4">
    <source>
        <dbReference type="ARBA" id="ARBA00023136"/>
    </source>
</evidence>
<evidence type="ECO:0000313" key="8">
    <source>
        <dbReference type="WBParaSite" id="BXY_1204000.1"/>
    </source>
</evidence>
<dbReference type="Pfam" id="PF01490">
    <property type="entry name" value="Aa_trans"/>
    <property type="match status" value="1"/>
</dbReference>
<comment type="subcellular location">
    <subcellularLocation>
        <location evidence="1">Membrane</location>
    </subcellularLocation>
</comment>
<evidence type="ECO:0000256" key="2">
    <source>
        <dbReference type="ARBA" id="ARBA00022692"/>
    </source>
</evidence>
<dbReference type="AlphaFoldDB" id="A0A1I7SG76"/>
<dbReference type="Proteomes" id="UP000095284">
    <property type="component" value="Unplaced"/>
</dbReference>
<feature type="transmembrane region" description="Helical" evidence="5">
    <location>
        <begin position="64"/>
        <end position="87"/>
    </location>
</feature>
<feature type="domain" description="Amino acid transporter transmembrane" evidence="6">
    <location>
        <begin position="1"/>
        <end position="45"/>
    </location>
</feature>
<dbReference type="GO" id="GO:0016020">
    <property type="term" value="C:membrane"/>
    <property type="evidence" value="ECO:0007669"/>
    <property type="project" value="UniProtKB-SubCell"/>
</dbReference>
<evidence type="ECO:0000256" key="5">
    <source>
        <dbReference type="SAM" id="Phobius"/>
    </source>
</evidence>
<reference evidence="8" key="1">
    <citation type="submission" date="2016-11" db="UniProtKB">
        <authorList>
            <consortium name="WormBaseParasite"/>
        </authorList>
    </citation>
    <scope>IDENTIFICATION</scope>
</reference>
<evidence type="ECO:0000256" key="1">
    <source>
        <dbReference type="ARBA" id="ARBA00004370"/>
    </source>
</evidence>
<dbReference type="eggNOG" id="KOG1303">
    <property type="taxonomic scope" value="Eukaryota"/>
</dbReference>
<evidence type="ECO:0000256" key="3">
    <source>
        <dbReference type="ARBA" id="ARBA00022989"/>
    </source>
</evidence>
<keyword evidence="3 5" id="KW-1133">Transmembrane helix</keyword>
<keyword evidence="4 5" id="KW-0472">Membrane</keyword>
<dbReference type="WBParaSite" id="BXY_1204000.1">
    <property type="protein sequence ID" value="BXY_1204000.1"/>
    <property type="gene ID" value="BXY_1204000"/>
</dbReference>
<accession>A0A1I7SG76</accession>
<feature type="transmembrane region" description="Helical" evidence="5">
    <location>
        <begin position="12"/>
        <end position="35"/>
    </location>
</feature>
<name>A0A1I7SG76_BURXY</name>
<sequence>MAETVPNFGPVLNLMGASTVTLTCVIFPSIFYLFIKANEKKSAETGREELCSFREMVDRTDRRVLVLCTCIVIVGILGGIAATVSAVREITTTSFEVPCYMRNLIAQAQNGSSETSTNCCGAFQNITVSGKAPAGYCSKPNLDYYGHWYDGEQQKCLPKMQFELVLTLLMAFSCAARHHHHRRRQHRTPGHLHSTTDSLFADKFVVLRPTNVNSKSAEISETNWASQETNKILFDHLLFPLIPIENAGIHKTELSPGKHAIKFQTDAELSINQPPNDIKSALKKILMRIDN</sequence>
<organism evidence="7 8">
    <name type="scientific">Bursaphelenchus xylophilus</name>
    <name type="common">Pinewood nematode worm</name>
    <name type="synonym">Aphelenchoides xylophilus</name>
    <dbReference type="NCBI Taxonomy" id="6326"/>
    <lineage>
        <taxon>Eukaryota</taxon>
        <taxon>Metazoa</taxon>
        <taxon>Ecdysozoa</taxon>
        <taxon>Nematoda</taxon>
        <taxon>Chromadorea</taxon>
        <taxon>Rhabditida</taxon>
        <taxon>Tylenchina</taxon>
        <taxon>Tylenchomorpha</taxon>
        <taxon>Aphelenchoidea</taxon>
        <taxon>Aphelenchoididae</taxon>
        <taxon>Bursaphelenchus</taxon>
    </lineage>
</organism>